<protein>
    <submittedName>
        <fullName evidence="1">Uncharacterized protein</fullName>
    </submittedName>
</protein>
<evidence type="ECO:0000313" key="2">
    <source>
        <dbReference type="Proteomes" id="UP000239759"/>
    </source>
</evidence>
<proteinExistence type="predicted"/>
<reference evidence="1 2" key="1">
    <citation type="submission" date="2018-02" db="EMBL/GenBank/DDBJ databases">
        <title>Comparative analysis of genomes of three Brevibacillus laterosporus strains producers of potent antimicrobials isolated from silage.</title>
        <authorList>
            <person name="Kojic M."/>
            <person name="Miljkovic M."/>
            <person name="Studholme D."/>
            <person name="Filipic B."/>
        </authorList>
    </citation>
    <scope>NUCLEOTIDE SEQUENCE [LARGE SCALE GENOMIC DNA]</scope>
    <source>
        <strain evidence="1 2">BGSP11</strain>
    </source>
</reference>
<dbReference type="EMBL" id="PRKQ01000102">
    <property type="protein sequence ID" value="PPA89281.1"/>
    <property type="molecule type" value="Genomic_DNA"/>
</dbReference>
<dbReference type="Proteomes" id="UP000239759">
    <property type="component" value="Unassembled WGS sequence"/>
</dbReference>
<dbReference type="AlphaFoldDB" id="A0AAP8U2L7"/>
<feature type="non-terminal residue" evidence="1">
    <location>
        <position position="154"/>
    </location>
</feature>
<organism evidence="1 2">
    <name type="scientific">Brevibacillus laterosporus</name>
    <name type="common">Bacillus laterosporus</name>
    <dbReference type="NCBI Taxonomy" id="1465"/>
    <lineage>
        <taxon>Bacteria</taxon>
        <taxon>Bacillati</taxon>
        <taxon>Bacillota</taxon>
        <taxon>Bacilli</taxon>
        <taxon>Bacillales</taxon>
        <taxon>Paenibacillaceae</taxon>
        <taxon>Brevibacillus</taxon>
    </lineage>
</organism>
<gene>
    <name evidence="1" type="ORF">C4A77_25940</name>
</gene>
<name>A0AAP8U2L7_BRELA</name>
<comment type="caution">
    <text evidence="1">The sequence shown here is derived from an EMBL/GenBank/DDBJ whole genome shotgun (WGS) entry which is preliminary data.</text>
</comment>
<accession>A0AAP8U2L7</accession>
<sequence length="154" mass="17069">MIPGIQLYFIANASPSVTLTANNQPLTENQRIGIGANDFTVNITANDTDPDDTLQFRVKLNNVVKTDWTAIAKNQPVSHMFKNADITAGVNPFTVSVRDDKGNQTDFNGYLDKSWLVEDITSSVEIRRAEVYELGVSRGSIFGSTKSEIRRRSD</sequence>
<evidence type="ECO:0000313" key="1">
    <source>
        <dbReference type="EMBL" id="PPA89281.1"/>
    </source>
</evidence>